<proteinExistence type="predicted"/>
<keyword evidence="3" id="KW-1185">Reference proteome</keyword>
<name>A0A8T0F248_ARGBR</name>
<dbReference type="AlphaFoldDB" id="A0A8T0F248"/>
<gene>
    <name evidence="2" type="ORF">HNY73_010513</name>
</gene>
<dbReference type="Proteomes" id="UP000807504">
    <property type="component" value="Unassembled WGS sequence"/>
</dbReference>
<accession>A0A8T0F248</accession>
<evidence type="ECO:0000313" key="2">
    <source>
        <dbReference type="EMBL" id="KAF8784901.1"/>
    </source>
</evidence>
<evidence type="ECO:0000256" key="1">
    <source>
        <dbReference type="SAM" id="MobiDB-lite"/>
    </source>
</evidence>
<dbReference type="EMBL" id="JABXBU010000030">
    <property type="protein sequence ID" value="KAF8784901.1"/>
    <property type="molecule type" value="Genomic_DNA"/>
</dbReference>
<evidence type="ECO:0000313" key="3">
    <source>
        <dbReference type="Proteomes" id="UP000807504"/>
    </source>
</evidence>
<sequence length="78" mass="8585">MIDIERSQTLSEKPMFNGHNTNPLKWPHSLKQNKYCSTSRNTQIMLGLSLGMAKNSMGKAGSGVSEDSEELEPKGFIG</sequence>
<protein>
    <submittedName>
        <fullName evidence="2">Uncharacterized protein</fullName>
    </submittedName>
</protein>
<feature type="region of interest" description="Disordered" evidence="1">
    <location>
        <begin position="1"/>
        <end position="24"/>
    </location>
</feature>
<comment type="caution">
    <text evidence="2">The sequence shown here is derived from an EMBL/GenBank/DDBJ whole genome shotgun (WGS) entry which is preliminary data.</text>
</comment>
<feature type="region of interest" description="Disordered" evidence="1">
    <location>
        <begin position="56"/>
        <end position="78"/>
    </location>
</feature>
<reference evidence="2" key="1">
    <citation type="journal article" date="2020" name="bioRxiv">
        <title>Chromosome-level reference genome of the European wasp spider Argiope bruennichi: a resource for studies on range expansion and evolutionary adaptation.</title>
        <authorList>
            <person name="Sheffer M.M."/>
            <person name="Hoppe A."/>
            <person name="Krehenwinkel H."/>
            <person name="Uhl G."/>
            <person name="Kuss A.W."/>
            <person name="Jensen L."/>
            <person name="Jensen C."/>
            <person name="Gillespie R.G."/>
            <person name="Hoff K.J."/>
            <person name="Prost S."/>
        </authorList>
    </citation>
    <scope>NUCLEOTIDE SEQUENCE</scope>
</reference>
<organism evidence="2 3">
    <name type="scientific">Argiope bruennichi</name>
    <name type="common">Wasp spider</name>
    <name type="synonym">Aranea bruennichi</name>
    <dbReference type="NCBI Taxonomy" id="94029"/>
    <lineage>
        <taxon>Eukaryota</taxon>
        <taxon>Metazoa</taxon>
        <taxon>Ecdysozoa</taxon>
        <taxon>Arthropoda</taxon>
        <taxon>Chelicerata</taxon>
        <taxon>Arachnida</taxon>
        <taxon>Araneae</taxon>
        <taxon>Araneomorphae</taxon>
        <taxon>Entelegynae</taxon>
        <taxon>Araneoidea</taxon>
        <taxon>Araneidae</taxon>
        <taxon>Argiope</taxon>
    </lineage>
</organism>
<reference evidence="2" key="2">
    <citation type="submission" date="2020-06" db="EMBL/GenBank/DDBJ databases">
        <authorList>
            <person name="Sheffer M."/>
        </authorList>
    </citation>
    <scope>NUCLEOTIDE SEQUENCE</scope>
</reference>